<reference evidence="4 5" key="1">
    <citation type="submission" date="2015-11" db="EMBL/GenBank/DDBJ databases">
        <title>Genomic analysis of 38 Legionella species identifies large and diverse effector repertoires.</title>
        <authorList>
            <person name="Burstein D."/>
            <person name="Amaro F."/>
            <person name="Zusman T."/>
            <person name="Lifshitz Z."/>
            <person name="Cohen O."/>
            <person name="Gilbert J.A."/>
            <person name="Pupko T."/>
            <person name="Shuman H.A."/>
            <person name="Segal G."/>
        </authorList>
    </citation>
    <scope>NUCLEOTIDE SEQUENCE [LARGE SCALE GENOMIC DNA]</scope>
    <source>
        <strain evidence="4 5">SC-63-C7</strain>
    </source>
</reference>
<dbReference type="EMBL" id="LNYU01000078">
    <property type="protein sequence ID" value="KTD57012.1"/>
    <property type="molecule type" value="Genomic_DNA"/>
</dbReference>
<dbReference type="GO" id="GO:0046513">
    <property type="term" value="P:ceramide biosynthetic process"/>
    <property type="evidence" value="ECO:0007669"/>
    <property type="project" value="TreeGrafter"/>
</dbReference>
<feature type="transmembrane region" description="Helical" evidence="1">
    <location>
        <begin position="271"/>
        <end position="291"/>
    </location>
</feature>
<dbReference type="Gene3D" id="1.20.144.10">
    <property type="entry name" value="Phosphatidic acid phosphatase type 2/haloperoxidase"/>
    <property type="match status" value="1"/>
</dbReference>
<dbReference type="CDD" id="cd03510">
    <property type="entry name" value="Rhizobitoxine-FADS-like"/>
    <property type="match status" value="1"/>
</dbReference>
<name>A0A0W0YJX4_9GAMM</name>
<organism evidence="4 5">
    <name type="scientific">Legionella santicrucis</name>
    <dbReference type="NCBI Taxonomy" id="45074"/>
    <lineage>
        <taxon>Bacteria</taxon>
        <taxon>Pseudomonadati</taxon>
        <taxon>Pseudomonadota</taxon>
        <taxon>Gammaproteobacteria</taxon>
        <taxon>Legionellales</taxon>
        <taxon>Legionellaceae</taxon>
        <taxon>Legionella</taxon>
    </lineage>
</organism>
<feature type="transmembrane region" description="Helical" evidence="1">
    <location>
        <begin position="74"/>
        <end position="97"/>
    </location>
</feature>
<feature type="transmembrane region" description="Helical" evidence="1">
    <location>
        <begin position="239"/>
        <end position="259"/>
    </location>
</feature>
<feature type="transmembrane region" description="Helical" evidence="1">
    <location>
        <begin position="212"/>
        <end position="233"/>
    </location>
</feature>
<keyword evidence="1" id="KW-0472">Membrane</keyword>
<dbReference type="RefSeq" id="WP_058514698.1">
    <property type="nucleotide sequence ID" value="NZ_CAAAIH010000005.1"/>
</dbReference>
<dbReference type="GO" id="GO:0016020">
    <property type="term" value="C:membrane"/>
    <property type="evidence" value="ECO:0007669"/>
    <property type="project" value="GOC"/>
</dbReference>
<dbReference type="Pfam" id="PF01569">
    <property type="entry name" value="PAP2"/>
    <property type="match status" value="1"/>
</dbReference>
<dbReference type="PANTHER" id="PTHR12879:SF8">
    <property type="entry name" value="SPHINGOLIPID DELTA(4)-DESATURASE DES1"/>
    <property type="match status" value="1"/>
</dbReference>
<keyword evidence="1" id="KW-1133">Transmembrane helix</keyword>
<feature type="domain" description="Fatty acid desaturase" evidence="2">
    <location>
        <begin position="239"/>
        <end position="476"/>
    </location>
</feature>
<protein>
    <submittedName>
        <fullName evidence="4">Fatty acid desaturase</fullName>
    </submittedName>
</protein>
<dbReference type="InterPro" id="IPR005804">
    <property type="entry name" value="FA_desaturase_dom"/>
</dbReference>
<dbReference type="SUPFAM" id="SSF48317">
    <property type="entry name" value="Acid phosphatase/Vanadium-dependent haloperoxidase"/>
    <property type="match status" value="1"/>
</dbReference>
<feature type="transmembrane region" description="Helical" evidence="1">
    <location>
        <begin position="47"/>
        <end position="65"/>
    </location>
</feature>
<keyword evidence="5" id="KW-1185">Reference proteome</keyword>
<dbReference type="AlphaFoldDB" id="A0A0W0YJX4"/>
<dbReference type="PATRIC" id="fig|45074.5.peg.2834"/>
<feature type="transmembrane region" description="Helical" evidence="1">
    <location>
        <begin position="329"/>
        <end position="350"/>
    </location>
</feature>
<dbReference type="STRING" id="45074.Lsan_2634"/>
<feature type="transmembrane region" description="Helical" evidence="1">
    <location>
        <begin position="151"/>
        <end position="171"/>
    </location>
</feature>
<evidence type="ECO:0000259" key="3">
    <source>
        <dbReference type="Pfam" id="PF01569"/>
    </source>
</evidence>
<gene>
    <name evidence="4" type="ORF">Lsan_2634</name>
</gene>
<dbReference type="InterPro" id="IPR000326">
    <property type="entry name" value="PAP2/HPO"/>
</dbReference>
<keyword evidence="1" id="KW-0812">Transmembrane</keyword>
<evidence type="ECO:0000259" key="2">
    <source>
        <dbReference type="Pfam" id="PF00487"/>
    </source>
</evidence>
<evidence type="ECO:0000313" key="4">
    <source>
        <dbReference type="EMBL" id="KTD57012.1"/>
    </source>
</evidence>
<dbReference type="GO" id="GO:0042284">
    <property type="term" value="F:sphingolipid delta-4 desaturase activity"/>
    <property type="evidence" value="ECO:0007669"/>
    <property type="project" value="TreeGrafter"/>
</dbReference>
<sequence length="490" mass="57206">MKYVIHFLIYTLITSALYSLASAHPIYEPFVINEIIFDKYIPMIPQSVYIYISYFFLLPVLILVARNKPGFSTVFYITLACGLINVLIYTIFPTRLFERILAPENSFLAYLQSKDTILCAFPSGHVALPLSIALGSFMMACQKRAPEVTLFWRKVSVVYFIWFCLLASSTLFTKQHFFLDVVAGVLFATIVVLTGMYYLYAKNQKKSLNVRTLWALVTEISLIAFAMILIIGYWHPVTITLGIVFIASRQHALLALYHDAVHYLISSNKRLNDFIINCFAGVPFFMPVHGYRSLHFSHHRHLGTENDPEKRYLYRNQPWNYQALNTCLLLKQMLGDLLLWNSLKMLWLFIKDRLSNNNGIKLLATKYYNELYCQFMFLFLIIGICSHYWPTVVIKVLLLWFLPYLTVTQFLQKIRSFAEHTQRKSDTDSGSCSWAPSWLGSFFIWPYNINYHKEHHRFSNISWDELPKRFSNAEQRPGKTLIQHIWSVNK</sequence>
<feature type="transmembrane region" description="Helical" evidence="1">
    <location>
        <begin position="177"/>
        <end position="200"/>
    </location>
</feature>
<feature type="transmembrane region" description="Helical" evidence="1">
    <location>
        <begin position="371"/>
        <end position="390"/>
    </location>
</feature>
<dbReference type="OrthoDB" id="9800167at2"/>
<dbReference type="InterPro" id="IPR036938">
    <property type="entry name" value="PAP2/HPO_sf"/>
</dbReference>
<dbReference type="PANTHER" id="PTHR12879">
    <property type="entry name" value="SPHINGOLIPID DELTA 4 DESATURASE/C-4 HYDROXYLASE PROTEIN DES2"/>
    <property type="match status" value="1"/>
</dbReference>
<feature type="domain" description="Phosphatidic acid phosphatase type 2/haloperoxidase" evidence="3">
    <location>
        <begin position="118"/>
        <end position="201"/>
    </location>
</feature>
<feature type="transmembrane region" description="Helical" evidence="1">
    <location>
        <begin position="117"/>
        <end position="139"/>
    </location>
</feature>
<accession>A0A0W0YJX4</accession>
<dbReference type="Pfam" id="PF00487">
    <property type="entry name" value="FA_desaturase"/>
    <property type="match status" value="1"/>
</dbReference>
<evidence type="ECO:0000313" key="5">
    <source>
        <dbReference type="Proteomes" id="UP000054703"/>
    </source>
</evidence>
<proteinExistence type="predicted"/>
<evidence type="ECO:0000256" key="1">
    <source>
        <dbReference type="SAM" id="Phobius"/>
    </source>
</evidence>
<dbReference type="Proteomes" id="UP000054703">
    <property type="component" value="Unassembled WGS sequence"/>
</dbReference>
<comment type="caution">
    <text evidence="4">The sequence shown here is derived from an EMBL/GenBank/DDBJ whole genome shotgun (WGS) entry which is preliminary data.</text>
</comment>